<dbReference type="OrthoDB" id="5235322at2759"/>
<keyword evidence="4" id="KW-1185">Reference proteome</keyword>
<comment type="caution">
    <text evidence="3">The sequence shown here is derived from an EMBL/GenBank/DDBJ whole genome shotgun (WGS) entry which is preliminary data.</text>
</comment>
<reference evidence="3 4" key="1">
    <citation type="journal article" date="2015" name="BMC Genomics">
        <title>Insights from the genome of Ophiocordyceps polyrhachis-furcata to pathogenicity and host specificity in insect fungi.</title>
        <authorList>
            <person name="Wichadakul D."/>
            <person name="Kobmoo N."/>
            <person name="Ingsriswang S."/>
            <person name="Tangphatsornruang S."/>
            <person name="Chantasingh D."/>
            <person name="Luangsa-ard J.J."/>
            <person name="Eurwilaichitr L."/>
        </authorList>
    </citation>
    <scope>NUCLEOTIDE SEQUENCE [LARGE SCALE GENOMIC DNA]</scope>
    <source>
        <strain evidence="3 4">BCC 54312</strain>
    </source>
</reference>
<dbReference type="AlphaFoldDB" id="A0A367LJU8"/>
<organism evidence="3 4">
    <name type="scientific">Ophiocordyceps polyrhachis-furcata BCC 54312</name>
    <dbReference type="NCBI Taxonomy" id="1330021"/>
    <lineage>
        <taxon>Eukaryota</taxon>
        <taxon>Fungi</taxon>
        <taxon>Dikarya</taxon>
        <taxon>Ascomycota</taxon>
        <taxon>Pezizomycotina</taxon>
        <taxon>Sordariomycetes</taxon>
        <taxon>Hypocreomycetidae</taxon>
        <taxon>Hypocreales</taxon>
        <taxon>Ophiocordycipitaceae</taxon>
        <taxon>Ophiocordyceps</taxon>
    </lineage>
</organism>
<dbReference type="EMBL" id="LKCN02000003">
    <property type="protein sequence ID" value="RCI14706.1"/>
    <property type="molecule type" value="Genomic_DNA"/>
</dbReference>
<protein>
    <submittedName>
        <fullName evidence="3">Uncharacterized protein</fullName>
    </submittedName>
</protein>
<proteinExistence type="predicted"/>
<evidence type="ECO:0000256" key="2">
    <source>
        <dbReference type="SAM" id="Phobius"/>
    </source>
</evidence>
<feature type="region of interest" description="Disordered" evidence="1">
    <location>
        <begin position="1"/>
        <end position="50"/>
    </location>
</feature>
<feature type="transmembrane region" description="Helical" evidence="2">
    <location>
        <begin position="102"/>
        <end position="125"/>
    </location>
</feature>
<feature type="compositionally biased region" description="Basic residues" evidence="1">
    <location>
        <begin position="18"/>
        <end position="35"/>
    </location>
</feature>
<evidence type="ECO:0000313" key="3">
    <source>
        <dbReference type="EMBL" id="RCI14706.1"/>
    </source>
</evidence>
<keyword evidence="2" id="KW-0812">Transmembrane</keyword>
<evidence type="ECO:0000256" key="1">
    <source>
        <dbReference type="SAM" id="MobiDB-lite"/>
    </source>
</evidence>
<gene>
    <name evidence="3" type="ORF">L249_6938</name>
</gene>
<sequence>MAFFPDAFSSFASNPSSYHRHSSSSASSRRRRRRSRSESRPRSGSSKFFSLPNSSRGSLFGLGNSSRSSLFRLGGFFQRSYRQLRRLLRDLVRYAKRHPWKVFFLVVMPLLTGGALSALLARFGLHIPPFVERLVGIASHAATTADGIGLVSDAVRFAGQFRSVADHRQSDRSGGLLGDYF</sequence>
<name>A0A367LJU8_9HYPO</name>
<feature type="compositionally biased region" description="Low complexity" evidence="1">
    <location>
        <begin position="1"/>
        <end position="17"/>
    </location>
</feature>
<evidence type="ECO:0000313" key="4">
    <source>
        <dbReference type="Proteomes" id="UP000253664"/>
    </source>
</evidence>
<keyword evidence="2" id="KW-1133">Transmembrane helix</keyword>
<accession>A0A367LJU8</accession>
<keyword evidence="2" id="KW-0472">Membrane</keyword>
<dbReference type="Proteomes" id="UP000253664">
    <property type="component" value="Unassembled WGS sequence"/>
</dbReference>